<sequence>EWREAEIYGGGLPERYEIDPESGLLTNGENVLAIQVHNYSITSSDMSLIPFFTLGMAQAPDNPSGTPDILNFSLTNLHTNFKIKSEGEPVLLTHPSGEIMDMVDSTAIPTDISYGRQPDGSDTWLFFPEPTPQSPNDTEGFNEFCETPQVSHQGGFYSGPVIVSLSINSDTHQIYYTLDGSIPSEDSFIYSEPIFIATTMVLRAAAIHSECFPGEVTTHSFLIGEESTLPVVSLTSDPFNLWDENYGIYVMGPNAQWDFPYFGANFWEDWERPIHVELFEPSGELGFSLDAGVKIFGGWSRGLPQKSLAIHARPGYGTNEINYQIFPDKEIDTFSAIVLRNSGNEWFGSGQDNATMFRDGMHTSLMDNTGIDHQEYRPAAVYINGEYWGIHNLREKVNEEFLASNNPGVDPDELDELEANAGIIEGDNQDYLNMIDFVENNDLSNPDNYLIVEEQVNIENFIDYYIIQIYLGNTDWPGNNLKFWRPHIEGEKWEWILYDTDFGFGLFYGWAS</sequence>
<feature type="non-terminal residue" evidence="2">
    <location>
        <position position="1"/>
    </location>
</feature>
<feature type="domain" description="GH29D-like beta-sandwich" evidence="1">
    <location>
        <begin position="153"/>
        <end position="210"/>
    </location>
</feature>
<dbReference type="InterPro" id="IPR059177">
    <property type="entry name" value="GH29D-like_dom"/>
</dbReference>
<dbReference type="Pfam" id="PF13290">
    <property type="entry name" value="CHB_HEX_C_1"/>
    <property type="match status" value="1"/>
</dbReference>
<name>A0A382FY77_9ZZZZ</name>
<organism evidence="2">
    <name type="scientific">marine metagenome</name>
    <dbReference type="NCBI Taxonomy" id="408172"/>
    <lineage>
        <taxon>unclassified sequences</taxon>
        <taxon>metagenomes</taxon>
        <taxon>ecological metagenomes</taxon>
    </lineage>
</organism>
<feature type="non-terminal residue" evidence="2">
    <location>
        <position position="512"/>
    </location>
</feature>
<evidence type="ECO:0000313" key="2">
    <source>
        <dbReference type="EMBL" id="SVB67515.1"/>
    </source>
</evidence>
<dbReference type="EMBL" id="UINC01052321">
    <property type="protein sequence ID" value="SVB67515.1"/>
    <property type="molecule type" value="Genomic_DNA"/>
</dbReference>
<dbReference type="AlphaFoldDB" id="A0A382FY77"/>
<proteinExistence type="predicted"/>
<protein>
    <recommendedName>
        <fullName evidence="1">GH29D-like beta-sandwich domain-containing protein</fullName>
    </recommendedName>
</protein>
<dbReference type="Pfam" id="PF08757">
    <property type="entry name" value="CotH"/>
    <property type="match status" value="1"/>
</dbReference>
<accession>A0A382FY77</accession>
<gene>
    <name evidence="2" type="ORF">METZ01_LOCUS220369</name>
</gene>
<evidence type="ECO:0000259" key="1">
    <source>
        <dbReference type="Pfam" id="PF13290"/>
    </source>
</evidence>
<reference evidence="2" key="1">
    <citation type="submission" date="2018-05" db="EMBL/GenBank/DDBJ databases">
        <authorList>
            <person name="Lanie J.A."/>
            <person name="Ng W.-L."/>
            <person name="Kazmierczak K.M."/>
            <person name="Andrzejewski T.M."/>
            <person name="Davidsen T.M."/>
            <person name="Wayne K.J."/>
            <person name="Tettelin H."/>
            <person name="Glass J.I."/>
            <person name="Rusch D."/>
            <person name="Podicherti R."/>
            <person name="Tsui H.-C.T."/>
            <person name="Winkler M.E."/>
        </authorList>
    </citation>
    <scope>NUCLEOTIDE SEQUENCE</scope>
</reference>
<dbReference type="InterPro" id="IPR014867">
    <property type="entry name" value="Spore_coat_CotH_CotH2/3/7"/>
</dbReference>